<evidence type="ECO:0000256" key="4">
    <source>
        <dbReference type="ARBA" id="ARBA00022692"/>
    </source>
</evidence>
<feature type="domain" description="ABC transmembrane type-1" evidence="8">
    <location>
        <begin position="97"/>
        <end position="286"/>
    </location>
</feature>
<dbReference type="PANTHER" id="PTHR43386:SF25">
    <property type="entry name" value="PEPTIDE ABC TRANSPORTER PERMEASE PROTEIN"/>
    <property type="match status" value="1"/>
</dbReference>
<dbReference type="InterPro" id="IPR035906">
    <property type="entry name" value="MetI-like_sf"/>
</dbReference>
<feature type="transmembrane region" description="Helical" evidence="7">
    <location>
        <begin position="145"/>
        <end position="170"/>
    </location>
</feature>
<dbReference type="GO" id="GO:0055085">
    <property type="term" value="P:transmembrane transport"/>
    <property type="evidence" value="ECO:0007669"/>
    <property type="project" value="InterPro"/>
</dbReference>
<comment type="similarity">
    <text evidence="7">Belongs to the binding-protein-dependent transport system permease family.</text>
</comment>
<geneLocation type="plasmid" evidence="9">
    <name>unnamed3</name>
</geneLocation>
<evidence type="ECO:0000313" key="9">
    <source>
        <dbReference type="EMBL" id="XBT97834.1"/>
    </source>
</evidence>
<evidence type="ECO:0000256" key="2">
    <source>
        <dbReference type="ARBA" id="ARBA00022448"/>
    </source>
</evidence>
<evidence type="ECO:0000256" key="5">
    <source>
        <dbReference type="ARBA" id="ARBA00022989"/>
    </source>
</evidence>
<keyword evidence="6 7" id="KW-0472">Membrane</keyword>
<dbReference type="EMBL" id="CP157963">
    <property type="protein sequence ID" value="XBT97834.1"/>
    <property type="molecule type" value="Genomic_DNA"/>
</dbReference>
<protein>
    <submittedName>
        <fullName evidence="9">ABC transporter permease</fullName>
    </submittedName>
</protein>
<proteinExistence type="inferred from homology"/>
<dbReference type="InterPro" id="IPR050366">
    <property type="entry name" value="BP-dependent_transpt_permease"/>
</dbReference>
<dbReference type="Pfam" id="PF00528">
    <property type="entry name" value="BPD_transp_1"/>
    <property type="match status" value="1"/>
</dbReference>
<feature type="transmembrane region" description="Helical" evidence="7">
    <location>
        <begin position="263"/>
        <end position="289"/>
    </location>
</feature>
<keyword evidence="4 7" id="KW-0812">Transmembrane</keyword>
<feature type="transmembrane region" description="Helical" evidence="7">
    <location>
        <begin position="101"/>
        <end position="125"/>
    </location>
</feature>
<feature type="transmembrane region" description="Helical" evidence="7">
    <location>
        <begin position="218"/>
        <end position="243"/>
    </location>
</feature>
<dbReference type="RefSeq" id="WP_349963095.1">
    <property type="nucleotide sequence ID" value="NZ_CP157963.1"/>
</dbReference>
<dbReference type="PROSITE" id="PS50928">
    <property type="entry name" value="ABC_TM1"/>
    <property type="match status" value="1"/>
</dbReference>
<dbReference type="AlphaFoldDB" id="A0AAU7S5P6"/>
<dbReference type="PANTHER" id="PTHR43386">
    <property type="entry name" value="OLIGOPEPTIDE TRANSPORT SYSTEM PERMEASE PROTEIN APPC"/>
    <property type="match status" value="1"/>
</dbReference>
<dbReference type="SUPFAM" id="SSF161098">
    <property type="entry name" value="MetI-like"/>
    <property type="match status" value="1"/>
</dbReference>
<comment type="subcellular location">
    <subcellularLocation>
        <location evidence="1 7">Cell membrane</location>
        <topology evidence="1 7">Multi-pass membrane protein</topology>
    </subcellularLocation>
</comment>
<dbReference type="CDD" id="cd06261">
    <property type="entry name" value="TM_PBP2"/>
    <property type="match status" value="1"/>
</dbReference>
<dbReference type="GO" id="GO:0005886">
    <property type="term" value="C:plasma membrane"/>
    <property type="evidence" value="ECO:0007669"/>
    <property type="project" value="UniProtKB-SubCell"/>
</dbReference>
<keyword evidence="3" id="KW-1003">Cell membrane</keyword>
<evidence type="ECO:0000259" key="8">
    <source>
        <dbReference type="PROSITE" id="PS50928"/>
    </source>
</evidence>
<organism evidence="9">
    <name type="scientific">Rhizobium sp. ZPR3</name>
    <dbReference type="NCBI Taxonomy" id="3158967"/>
    <lineage>
        <taxon>Bacteria</taxon>
        <taxon>Pseudomonadati</taxon>
        <taxon>Pseudomonadota</taxon>
        <taxon>Alphaproteobacteria</taxon>
        <taxon>Hyphomicrobiales</taxon>
        <taxon>Rhizobiaceae</taxon>
        <taxon>Rhizobium/Agrobacterium group</taxon>
        <taxon>Rhizobium</taxon>
    </lineage>
</organism>
<keyword evidence="9" id="KW-0614">Plasmid</keyword>
<evidence type="ECO:0000256" key="7">
    <source>
        <dbReference type="RuleBase" id="RU363032"/>
    </source>
</evidence>
<evidence type="ECO:0000256" key="1">
    <source>
        <dbReference type="ARBA" id="ARBA00004651"/>
    </source>
</evidence>
<accession>A0AAU7S5P6</accession>
<feature type="transmembrane region" description="Helical" evidence="7">
    <location>
        <begin position="31"/>
        <end position="54"/>
    </location>
</feature>
<dbReference type="Gene3D" id="1.10.3720.10">
    <property type="entry name" value="MetI-like"/>
    <property type="match status" value="1"/>
</dbReference>
<dbReference type="InterPro" id="IPR000515">
    <property type="entry name" value="MetI-like"/>
</dbReference>
<keyword evidence="5 7" id="KW-1133">Transmembrane helix</keyword>
<keyword evidence="2 7" id="KW-0813">Transport</keyword>
<reference evidence="9" key="1">
    <citation type="submission" date="2024-06" db="EMBL/GenBank/DDBJ databases">
        <authorList>
            <person name="Li T."/>
            <person name="Gao R."/>
        </authorList>
    </citation>
    <scope>NUCLEOTIDE SEQUENCE</scope>
    <source>
        <strain evidence="9">ZPR3</strain>
        <plasmid evidence="9">unnamed3</plasmid>
    </source>
</reference>
<sequence length="298" mass="31991">MTNRASPTAGRKIGAISASRSFVRGHFPLPVLLAFVAILLMAFIAIGATALAPYDIASMDLRMRLIPPAFSQAGTWKHMLGTDQLGRDVLSRLMMSVRISLSIAVISTLIAATLGIVSGFAAAHFRGRVEQAILMMIDIQAALPFMIVAITILAFFGNGLTLFTLLLGLFGWERIARLSRGVAISAMEQGYSLAVFDLGASPLRVYVRHVLPNVASTLIVAMTLNLPEVILLESSLSFLGLGVQPPMPSLGSMVGLAREYLQSAPWLVLVPSLAIVLITLSISIIGDWLRDRLDVPGR</sequence>
<evidence type="ECO:0000256" key="3">
    <source>
        <dbReference type="ARBA" id="ARBA00022475"/>
    </source>
</evidence>
<evidence type="ECO:0000256" key="6">
    <source>
        <dbReference type="ARBA" id="ARBA00023136"/>
    </source>
</evidence>
<gene>
    <name evidence="9" type="ORF">ABM479_33620</name>
</gene>
<name>A0AAU7S5P6_9HYPH</name>